<name>A0A238VU28_9FLAO</name>
<proteinExistence type="predicted"/>
<dbReference type="Pfam" id="PF13715">
    <property type="entry name" value="CarbopepD_reg_2"/>
    <property type="match status" value="1"/>
</dbReference>
<gene>
    <name evidence="1" type="ORF">SAMN04488111_0985</name>
</gene>
<dbReference type="RefSeq" id="WP_089377277.1">
    <property type="nucleotide sequence ID" value="NZ_FZNX01000001.1"/>
</dbReference>
<sequence>MLSKNNKFNVLFILFVLVVSKITAQENSEIISGNIYNLNKMVPNVHIINLNTKMGTISNVNGEFEISVSKNDVLLISSIQYNPLKISISERILNNKKLNITLNAIVNKLQEVFLNGLTGDLNYDIKNKPKDTLPNHSFVFNKSDVYKIKPDYSTDFSKAPDAEVLTNPILMNGVGASVAIPDKSIERALKLKRELKKKKNFPYKLKKEFGLDFFINDLKIPEDKINNFITYCEYRNIYTKYYNNRVLEVIKTLQEESKIYNEIKN</sequence>
<dbReference type="AlphaFoldDB" id="A0A238VU28"/>
<dbReference type="SUPFAM" id="SSF49464">
    <property type="entry name" value="Carboxypeptidase regulatory domain-like"/>
    <property type="match status" value="1"/>
</dbReference>
<dbReference type="Proteomes" id="UP000198412">
    <property type="component" value="Unassembled WGS sequence"/>
</dbReference>
<dbReference type="InterPro" id="IPR008969">
    <property type="entry name" value="CarboxyPept-like_regulatory"/>
</dbReference>
<dbReference type="OrthoDB" id="1417583at2"/>
<evidence type="ECO:0000313" key="2">
    <source>
        <dbReference type="Proteomes" id="UP000198412"/>
    </source>
</evidence>
<organism evidence="1 2">
    <name type="scientific">Lutibacter flavus</name>
    <dbReference type="NCBI Taxonomy" id="691689"/>
    <lineage>
        <taxon>Bacteria</taxon>
        <taxon>Pseudomonadati</taxon>
        <taxon>Bacteroidota</taxon>
        <taxon>Flavobacteriia</taxon>
        <taxon>Flavobacteriales</taxon>
        <taxon>Flavobacteriaceae</taxon>
        <taxon>Lutibacter</taxon>
    </lineage>
</organism>
<dbReference type="EMBL" id="FZNX01000001">
    <property type="protein sequence ID" value="SNR37303.1"/>
    <property type="molecule type" value="Genomic_DNA"/>
</dbReference>
<protein>
    <submittedName>
        <fullName evidence="1">CarboxypepD_reg-like domain-containing protein</fullName>
    </submittedName>
</protein>
<evidence type="ECO:0000313" key="1">
    <source>
        <dbReference type="EMBL" id="SNR37303.1"/>
    </source>
</evidence>
<keyword evidence="2" id="KW-1185">Reference proteome</keyword>
<accession>A0A238VU28</accession>
<reference evidence="2" key="1">
    <citation type="submission" date="2017-06" db="EMBL/GenBank/DDBJ databases">
        <authorList>
            <person name="Varghese N."/>
            <person name="Submissions S."/>
        </authorList>
    </citation>
    <scope>NUCLEOTIDE SEQUENCE [LARGE SCALE GENOMIC DNA]</scope>
    <source>
        <strain evidence="2">DSM 27993</strain>
    </source>
</reference>